<sequence length="57" mass="6408">MIEMLVLTVSAMPFALVAARVGRRRWVRKRGVARVRAGLTGFHAELARQGLHHFPGR</sequence>
<dbReference type="EMBL" id="FNCC01000018">
    <property type="protein sequence ID" value="SDH23037.1"/>
    <property type="molecule type" value="Genomic_DNA"/>
</dbReference>
<keyword evidence="2" id="KW-1185">Reference proteome</keyword>
<dbReference type="AlphaFoldDB" id="A0A1G8AQ41"/>
<evidence type="ECO:0000313" key="1">
    <source>
        <dbReference type="EMBL" id="SDH23037.1"/>
    </source>
</evidence>
<dbReference type="Proteomes" id="UP000199623">
    <property type="component" value="Unassembled WGS sequence"/>
</dbReference>
<dbReference type="STRING" id="200378.SAMN05216553_11839"/>
<reference evidence="2" key="1">
    <citation type="submission" date="2016-10" db="EMBL/GenBank/DDBJ databases">
        <authorList>
            <person name="Varghese N."/>
            <person name="Submissions S."/>
        </authorList>
    </citation>
    <scope>NUCLEOTIDE SEQUENCE [LARGE SCALE GENOMIC DNA]</scope>
    <source>
        <strain evidence="2">CGMCC 4.3506</strain>
    </source>
</reference>
<gene>
    <name evidence="1" type="ORF">SAMN05216553_11839</name>
</gene>
<protein>
    <submittedName>
        <fullName evidence="1">Uncharacterized protein</fullName>
    </submittedName>
</protein>
<evidence type="ECO:0000313" key="2">
    <source>
        <dbReference type="Proteomes" id="UP000199623"/>
    </source>
</evidence>
<accession>A0A1G8AQ41</accession>
<dbReference type="RefSeq" id="WP_176947059.1">
    <property type="nucleotide sequence ID" value="NZ_FNCC01000018.1"/>
</dbReference>
<name>A0A1G8AQ41_9PSEU</name>
<organism evidence="1 2">
    <name type="scientific">Lentzea fradiae</name>
    <dbReference type="NCBI Taxonomy" id="200378"/>
    <lineage>
        <taxon>Bacteria</taxon>
        <taxon>Bacillati</taxon>
        <taxon>Actinomycetota</taxon>
        <taxon>Actinomycetes</taxon>
        <taxon>Pseudonocardiales</taxon>
        <taxon>Pseudonocardiaceae</taxon>
        <taxon>Lentzea</taxon>
    </lineage>
</organism>
<proteinExistence type="predicted"/>